<accession>A0A2P2IP43</accession>
<evidence type="ECO:0000313" key="1">
    <source>
        <dbReference type="EMBL" id="MBW82972.1"/>
    </source>
</evidence>
<proteinExistence type="predicted"/>
<protein>
    <submittedName>
        <fullName evidence="1">Uncharacterized protein</fullName>
    </submittedName>
</protein>
<dbReference type="EMBL" id="GGEC01002489">
    <property type="protein sequence ID" value="MBW82972.1"/>
    <property type="molecule type" value="Transcribed_RNA"/>
</dbReference>
<sequence>MHTLVVGFISSSTSPKQVRLMGCSYALYFSL</sequence>
<organism evidence="1">
    <name type="scientific">Rhizophora mucronata</name>
    <name type="common">Asiatic mangrove</name>
    <dbReference type="NCBI Taxonomy" id="61149"/>
    <lineage>
        <taxon>Eukaryota</taxon>
        <taxon>Viridiplantae</taxon>
        <taxon>Streptophyta</taxon>
        <taxon>Embryophyta</taxon>
        <taxon>Tracheophyta</taxon>
        <taxon>Spermatophyta</taxon>
        <taxon>Magnoliopsida</taxon>
        <taxon>eudicotyledons</taxon>
        <taxon>Gunneridae</taxon>
        <taxon>Pentapetalae</taxon>
        <taxon>rosids</taxon>
        <taxon>fabids</taxon>
        <taxon>Malpighiales</taxon>
        <taxon>Rhizophoraceae</taxon>
        <taxon>Rhizophora</taxon>
    </lineage>
</organism>
<dbReference type="AlphaFoldDB" id="A0A2P2IP43"/>
<reference evidence="1" key="1">
    <citation type="submission" date="2018-02" db="EMBL/GenBank/DDBJ databases">
        <title>Rhizophora mucronata_Transcriptome.</title>
        <authorList>
            <person name="Meera S.P."/>
            <person name="Sreeshan A."/>
            <person name="Augustine A."/>
        </authorList>
    </citation>
    <scope>NUCLEOTIDE SEQUENCE</scope>
    <source>
        <tissue evidence="1">Leaf</tissue>
    </source>
</reference>
<name>A0A2P2IP43_RHIMU</name>